<dbReference type="EMBL" id="BQFW01000014">
    <property type="protein sequence ID" value="GJJ78090.1"/>
    <property type="molecule type" value="Genomic_DNA"/>
</dbReference>
<dbReference type="PANTHER" id="PTHR13464">
    <property type="entry name" value="TRANSCRIPTIONAL REGULATOR PROTEIN HCNGP"/>
    <property type="match status" value="1"/>
</dbReference>
<comment type="caution">
    <text evidence="2">The sequence shown here is derived from an EMBL/GenBank/DDBJ whole genome shotgun (WGS) entry which is preliminary data.</text>
</comment>
<dbReference type="Proteomes" id="UP000827284">
    <property type="component" value="Unassembled WGS sequence"/>
</dbReference>
<evidence type="ECO:0000313" key="2">
    <source>
        <dbReference type="EMBL" id="GJJ78090.1"/>
    </source>
</evidence>
<dbReference type="OrthoDB" id="1714508at2759"/>
<evidence type="ECO:0000256" key="1">
    <source>
        <dbReference type="SAM" id="MobiDB-lite"/>
    </source>
</evidence>
<proteinExistence type="predicted"/>
<feature type="region of interest" description="Disordered" evidence="1">
    <location>
        <begin position="11"/>
        <end position="173"/>
    </location>
</feature>
<dbReference type="GO" id="GO:0006355">
    <property type="term" value="P:regulation of DNA-templated transcription"/>
    <property type="evidence" value="ECO:0007669"/>
    <property type="project" value="InterPro"/>
</dbReference>
<evidence type="ECO:0000313" key="3">
    <source>
        <dbReference type="Proteomes" id="UP000827284"/>
    </source>
</evidence>
<dbReference type="AlphaFoldDB" id="A0A9P3HJX9"/>
<dbReference type="InterPro" id="IPR012479">
    <property type="entry name" value="SAP30BP"/>
</dbReference>
<name>A0A9P3HJX9_9FUNG</name>
<reference evidence="2" key="1">
    <citation type="submission" date="2021-11" db="EMBL/GenBank/DDBJ databases">
        <authorList>
            <person name="Herlambang A."/>
            <person name="Guo Y."/>
            <person name="Takashima Y."/>
            <person name="Nishizawa T."/>
        </authorList>
    </citation>
    <scope>NUCLEOTIDE SEQUENCE</scope>
    <source>
        <strain evidence="2">E1425</strain>
    </source>
</reference>
<dbReference type="PANTHER" id="PTHR13464:SF0">
    <property type="entry name" value="SAP30-BINDING PROTEIN"/>
    <property type="match status" value="1"/>
</dbReference>
<feature type="compositionally biased region" description="Polar residues" evidence="1">
    <location>
        <begin position="131"/>
        <end position="148"/>
    </location>
</feature>
<evidence type="ECO:0008006" key="4">
    <source>
        <dbReference type="Google" id="ProtNLM"/>
    </source>
</evidence>
<dbReference type="GO" id="GO:0005634">
    <property type="term" value="C:nucleus"/>
    <property type="evidence" value="ECO:0007669"/>
    <property type="project" value="TreeGrafter"/>
</dbReference>
<keyword evidence="3" id="KW-1185">Reference proteome</keyword>
<feature type="compositionally biased region" description="Basic and acidic residues" evidence="1">
    <location>
        <begin position="150"/>
        <end position="165"/>
    </location>
</feature>
<gene>
    <name evidence="2" type="ORF">EMPS_10449</name>
</gene>
<feature type="compositionally biased region" description="Polar residues" evidence="1">
    <location>
        <begin position="87"/>
        <end position="105"/>
    </location>
</feature>
<sequence>MNKGLLGLGLVAYGDSDSEGSDSEAARSVKPNVQESEKESTSETGSIQATDKGSASDRPLPQDTISARTLVANARPSANDSLGKIAITNSLKQGIIPASSTSDQEMPQREDRSPSGTPLPADHSAAAEVMNTPTTGMSPKAMKTTSLSIDEERVETTPKQGEHTTHSTRSSLMRSLLRPRPISGVENFGIPPEPEGEVDPDVQAKIEGFQKVKEQRGIHFNQSLMKNKNFRNPHIYTSLVEFVALNEFGTNFEKSEFFDFEGYGPESYATGLAEAQKLAAERLAQQQSFARSHLQFVPGQTTVSGGGALGLIPRVSQVASVGSIASSSLAAPAGGLQRGGRKSKWDTQVSDDPSTKRARH</sequence>
<protein>
    <recommendedName>
        <fullName evidence="4">HCNGP-domain-containing protein</fullName>
    </recommendedName>
</protein>
<organism evidence="2 3">
    <name type="scientific">Entomortierella parvispora</name>
    <dbReference type="NCBI Taxonomy" id="205924"/>
    <lineage>
        <taxon>Eukaryota</taxon>
        <taxon>Fungi</taxon>
        <taxon>Fungi incertae sedis</taxon>
        <taxon>Mucoromycota</taxon>
        <taxon>Mortierellomycotina</taxon>
        <taxon>Mortierellomycetes</taxon>
        <taxon>Mortierellales</taxon>
        <taxon>Mortierellaceae</taxon>
        <taxon>Entomortierella</taxon>
    </lineage>
</organism>
<reference evidence="2" key="2">
    <citation type="journal article" date="2022" name="Microbiol. Resour. Announc.">
        <title>Whole-Genome Sequence of Entomortierella parvispora E1425, a Mucoromycotan Fungus Associated with Burkholderiaceae-Related Endosymbiotic Bacteria.</title>
        <authorList>
            <person name="Herlambang A."/>
            <person name="Guo Y."/>
            <person name="Takashima Y."/>
            <person name="Narisawa K."/>
            <person name="Ohta H."/>
            <person name="Nishizawa T."/>
        </authorList>
    </citation>
    <scope>NUCLEOTIDE SEQUENCE</scope>
    <source>
        <strain evidence="2">E1425</strain>
    </source>
</reference>
<accession>A0A9P3HJX9</accession>
<dbReference type="Pfam" id="PF07818">
    <property type="entry name" value="HCNGP"/>
    <property type="match status" value="1"/>
</dbReference>
<feature type="region of interest" description="Disordered" evidence="1">
    <location>
        <begin position="330"/>
        <end position="360"/>
    </location>
</feature>